<dbReference type="InterPro" id="IPR012967">
    <property type="entry name" value="COMT_dimerisation"/>
</dbReference>
<dbReference type="OrthoDB" id="4145676at2"/>
<sequence length="362" mass="39921">MLSSAISPVQLSRVVERLRHRVFQLHQRMVPPRVVMMEMIMNAWASQAITAAADLGIADALAKSPMTVDELAAAVDADADTLSRLMRGLISRGIFRRRRDGRYELTPVGDTLRSEGEASLRALARFVGSPQDREHWSYLTRSIRTGRAVVPELRGKSYFEYLTEQPDLDEVFNDAMTSMSALAIPPVIAAYDFSRFPTVVDVAGGYGGLLAAILTATPKARGILFDQPHVIAGASALLEQQRVADRVKLVEGSFFESVPDGGDGYVLKHIIHDWPDDEAVQILGNVRKAAGVGKHVLIVEFVVPEHNREFAGHWLDLEMHVNVDARERTAGQYGRLLDRAGFRMTRVVETVSPISIVEAIAV</sequence>
<dbReference type="SUPFAM" id="SSF53335">
    <property type="entry name" value="S-adenosyl-L-methionine-dependent methyltransferases"/>
    <property type="match status" value="1"/>
</dbReference>
<keyword evidence="3" id="KW-0949">S-adenosyl-L-methionine</keyword>
<dbReference type="GO" id="GO:0046983">
    <property type="term" value="F:protein dimerization activity"/>
    <property type="evidence" value="ECO:0007669"/>
    <property type="project" value="InterPro"/>
</dbReference>
<evidence type="ECO:0000256" key="1">
    <source>
        <dbReference type="ARBA" id="ARBA00022603"/>
    </source>
</evidence>
<evidence type="ECO:0000256" key="3">
    <source>
        <dbReference type="ARBA" id="ARBA00022691"/>
    </source>
</evidence>
<reference evidence="8" key="1">
    <citation type="submission" date="2016-09" db="EMBL/GenBank/DDBJ databases">
        <authorList>
            <person name="Greninger A.L."/>
            <person name="Jerome K.R."/>
            <person name="Mcnair B."/>
            <person name="Wallis C."/>
            <person name="Fang F."/>
        </authorList>
    </citation>
    <scope>NUCLEOTIDE SEQUENCE [LARGE SCALE GENOMIC DNA]</scope>
    <source>
        <strain evidence="8">BC1_M4</strain>
    </source>
</reference>
<dbReference type="GO" id="GO:0008171">
    <property type="term" value="F:O-methyltransferase activity"/>
    <property type="evidence" value="ECO:0007669"/>
    <property type="project" value="InterPro"/>
</dbReference>
<dbReference type="EMBL" id="MIHC01000040">
    <property type="protein sequence ID" value="ODR03806.1"/>
    <property type="molecule type" value="Genomic_DNA"/>
</dbReference>
<dbReference type="CDD" id="cd02440">
    <property type="entry name" value="AdoMet_MTases"/>
    <property type="match status" value="1"/>
</dbReference>
<dbReference type="Pfam" id="PF08100">
    <property type="entry name" value="Dimerisation"/>
    <property type="match status" value="1"/>
</dbReference>
<dbReference type="InterPro" id="IPR001077">
    <property type="entry name" value="COMT_C"/>
</dbReference>
<evidence type="ECO:0000313" key="7">
    <source>
        <dbReference type="EMBL" id="ODR03806.1"/>
    </source>
</evidence>
<evidence type="ECO:0000256" key="4">
    <source>
        <dbReference type="PIRSR" id="PIRSR005739-1"/>
    </source>
</evidence>
<dbReference type="Gene3D" id="1.10.287.1350">
    <property type="match status" value="1"/>
</dbReference>
<keyword evidence="8" id="KW-1185">Reference proteome</keyword>
<keyword evidence="1 7" id="KW-0489">Methyltransferase</keyword>
<dbReference type="Gene3D" id="1.10.10.10">
    <property type="entry name" value="Winged helix-like DNA-binding domain superfamily/Winged helix DNA-binding domain"/>
    <property type="match status" value="1"/>
</dbReference>
<evidence type="ECO:0000256" key="2">
    <source>
        <dbReference type="ARBA" id="ARBA00022679"/>
    </source>
</evidence>
<protein>
    <submittedName>
        <fullName evidence="7">Hydroxyneurosporene methyltransferase</fullName>
    </submittedName>
</protein>
<dbReference type="PANTHER" id="PTHR43712:SF2">
    <property type="entry name" value="O-METHYLTRANSFERASE CICE"/>
    <property type="match status" value="1"/>
</dbReference>
<dbReference type="AlphaFoldDB" id="A0A1E3SNT3"/>
<evidence type="ECO:0000313" key="8">
    <source>
        <dbReference type="Proteomes" id="UP000094224"/>
    </source>
</evidence>
<dbReference type="Proteomes" id="UP000094224">
    <property type="component" value="Unassembled WGS sequence"/>
</dbReference>
<dbReference type="PANTHER" id="PTHR43712">
    <property type="entry name" value="PUTATIVE (AFU_ORTHOLOGUE AFUA_4G14580)-RELATED"/>
    <property type="match status" value="1"/>
</dbReference>
<gene>
    <name evidence="7" type="ORF">BHQ21_20075</name>
</gene>
<dbReference type="InterPro" id="IPR016461">
    <property type="entry name" value="COMT-like"/>
</dbReference>
<comment type="caution">
    <text evidence="7">The sequence shown here is derived from an EMBL/GenBank/DDBJ whole genome shotgun (WGS) entry which is preliminary data.</text>
</comment>
<evidence type="ECO:0000259" key="6">
    <source>
        <dbReference type="Pfam" id="PF08100"/>
    </source>
</evidence>
<proteinExistence type="predicted"/>
<dbReference type="PROSITE" id="PS51683">
    <property type="entry name" value="SAM_OMT_II"/>
    <property type="match status" value="1"/>
</dbReference>
<keyword evidence="2 7" id="KW-0808">Transferase</keyword>
<feature type="domain" description="O-methyltransferase C-terminal" evidence="5">
    <location>
        <begin position="136"/>
        <end position="343"/>
    </location>
</feature>
<dbReference type="SUPFAM" id="SSF46785">
    <property type="entry name" value="Winged helix' DNA-binding domain"/>
    <property type="match status" value="1"/>
</dbReference>
<feature type="domain" description="O-methyltransferase dimerisation" evidence="6">
    <location>
        <begin position="37"/>
        <end position="112"/>
    </location>
</feature>
<dbReference type="InterPro" id="IPR036388">
    <property type="entry name" value="WH-like_DNA-bd_sf"/>
</dbReference>
<dbReference type="Pfam" id="PF00891">
    <property type="entry name" value="Methyltransf_2"/>
    <property type="match status" value="1"/>
</dbReference>
<dbReference type="GO" id="GO:0032259">
    <property type="term" value="P:methylation"/>
    <property type="evidence" value="ECO:0007669"/>
    <property type="project" value="UniProtKB-KW"/>
</dbReference>
<feature type="active site" description="Proton acceptor" evidence="4">
    <location>
        <position position="272"/>
    </location>
</feature>
<dbReference type="Gene3D" id="3.40.50.150">
    <property type="entry name" value="Vaccinia Virus protein VP39"/>
    <property type="match status" value="1"/>
</dbReference>
<organism evidence="7 8">
    <name type="scientific">Mycobacterium sherrisii</name>
    <dbReference type="NCBI Taxonomy" id="243061"/>
    <lineage>
        <taxon>Bacteria</taxon>
        <taxon>Bacillati</taxon>
        <taxon>Actinomycetota</taxon>
        <taxon>Actinomycetes</taxon>
        <taxon>Mycobacteriales</taxon>
        <taxon>Mycobacteriaceae</taxon>
        <taxon>Mycobacterium</taxon>
        <taxon>Mycobacterium simiae complex</taxon>
    </lineage>
</organism>
<evidence type="ECO:0000259" key="5">
    <source>
        <dbReference type="Pfam" id="PF00891"/>
    </source>
</evidence>
<accession>A0A1E3SNT3</accession>
<dbReference type="InterPro" id="IPR036390">
    <property type="entry name" value="WH_DNA-bd_sf"/>
</dbReference>
<name>A0A1E3SNT3_9MYCO</name>
<dbReference type="InterPro" id="IPR029063">
    <property type="entry name" value="SAM-dependent_MTases_sf"/>
</dbReference>
<dbReference type="STRING" id="243061.AWC25_17035"/>
<dbReference type="PIRSF" id="PIRSF005739">
    <property type="entry name" value="O-mtase"/>
    <property type="match status" value="1"/>
</dbReference>